<evidence type="ECO:0000256" key="1">
    <source>
        <dbReference type="ARBA" id="ARBA00003618"/>
    </source>
</evidence>
<dbReference type="SUPFAM" id="SSF52540">
    <property type="entry name" value="P-loop containing nucleoside triphosphate hydrolases"/>
    <property type="match status" value="2"/>
</dbReference>
<gene>
    <name evidence="11" type="ORF">DU505_05605</name>
</gene>
<comment type="similarity">
    <text evidence="2 9">Belongs to the RecN family.</text>
</comment>
<dbReference type="GO" id="GO:0005524">
    <property type="term" value="F:ATP binding"/>
    <property type="evidence" value="ECO:0007669"/>
    <property type="project" value="UniProtKB-KW"/>
</dbReference>
<evidence type="ECO:0000256" key="7">
    <source>
        <dbReference type="ARBA" id="ARBA00023204"/>
    </source>
</evidence>
<dbReference type="FunFam" id="3.40.50.300:FF:000319">
    <property type="entry name" value="DNA repair protein RecN"/>
    <property type="match status" value="1"/>
</dbReference>
<keyword evidence="6" id="KW-0067">ATP-binding</keyword>
<proteinExistence type="inferred from homology"/>
<dbReference type="PANTHER" id="PTHR11059:SF0">
    <property type="entry name" value="DNA REPAIR PROTEIN RECN"/>
    <property type="match status" value="1"/>
</dbReference>
<evidence type="ECO:0000313" key="12">
    <source>
        <dbReference type="Proteomes" id="UP000252405"/>
    </source>
</evidence>
<dbReference type="FunFam" id="3.40.50.300:FF:000356">
    <property type="entry name" value="DNA repair protein RecN"/>
    <property type="match status" value="1"/>
</dbReference>
<dbReference type="NCBIfam" id="TIGR00634">
    <property type="entry name" value="recN"/>
    <property type="match status" value="1"/>
</dbReference>
<comment type="caution">
    <text evidence="11">The sequence shown here is derived from an EMBL/GenBank/DDBJ whole genome shotgun (WGS) entry which is preliminary data.</text>
</comment>
<name>A0A368U1H2_9GAMM</name>
<evidence type="ECO:0000256" key="5">
    <source>
        <dbReference type="ARBA" id="ARBA00022763"/>
    </source>
</evidence>
<evidence type="ECO:0000256" key="9">
    <source>
        <dbReference type="PIRNR" id="PIRNR003128"/>
    </source>
</evidence>
<dbReference type="GO" id="GO:0009432">
    <property type="term" value="P:SOS response"/>
    <property type="evidence" value="ECO:0007669"/>
    <property type="project" value="TreeGrafter"/>
</dbReference>
<dbReference type="EMBL" id="QPII01000003">
    <property type="protein sequence ID" value="RCV90416.1"/>
    <property type="molecule type" value="Genomic_DNA"/>
</dbReference>
<dbReference type="GO" id="GO:0006281">
    <property type="term" value="P:DNA repair"/>
    <property type="evidence" value="ECO:0007669"/>
    <property type="project" value="UniProtKB-KW"/>
</dbReference>
<evidence type="ECO:0000256" key="6">
    <source>
        <dbReference type="ARBA" id="ARBA00022840"/>
    </source>
</evidence>
<keyword evidence="4" id="KW-0547">Nucleotide-binding</keyword>
<keyword evidence="12" id="KW-1185">Reference proteome</keyword>
<dbReference type="InterPro" id="IPR004604">
    <property type="entry name" value="DNA_recomb/repair_RecN"/>
</dbReference>
<keyword evidence="5 9" id="KW-0227">DNA damage</keyword>
<protein>
    <recommendedName>
        <fullName evidence="3 9">DNA repair protein RecN</fullName>
    </recommendedName>
    <alternativeName>
        <fullName evidence="8 9">Recombination protein N</fullName>
    </alternativeName>
</protein>
<dbReference type="CDD" id="cd03241">
    <property type="entry name" value="ABC_RecN"/>
    <property type="match status" value="2"/>
</dbReference>
<dbReference type="Pfam" id="PF02463">
    <property type="entry name" value="SMC_N"/>
    <property type="match status" value="1"/>
</dbReference>
<evidence type="ECO:0000259" key="10">
    <source>
        <dbReference type="Pfam" id="PF02463"/>
    </source>
</evidence>
<dbReference type="PIRSF" id="PIRSF003128">
    <property type="entry name" value="RecN"/>
    <property type="match status" value="1"/>
</dbReference>
<organism evidence="11 12">
    <name type="scientific">Billgrantia montanilacus</name>
    <dbReference type="NCBI Taxonomy" id="2282305"/>
    <lineage>
        <taxon>Bacteria</taxon>
        <taxon>Pseudomonadati</taxon>
        <taxon>Pseudomonadota</taxon>
        <taxon>Gammaproteobacteria</taxon>
        <taxon>Oceanospirillales</taxon>
        <taxon>Halomonadaceae</taxon>
        <taxon>Billgrantia</taxon>
    </lineage>
</organism>
<evidence type="ECO:0000256" key="8">
    <source>
        <dbReference type="ARBA" id="ARBA00033408"/>
    </source>
</evidence>
<comment type="function">
    <text evidence="1 9">May be involved in recombinational repair of damaged DNA.</text>
</comment>
<reference evidence="11 12" key="1">
    <citation type="submission" date="2018-07" db="EMBL/GenBank/DDBJ databases">
        <title>Halomonas montanilacus sp. nov., isolated from Lake Pengyan on Tibetan Plateau.</title>
        <authorList>
            <person name="Lu H."/>
            <person name="Xing P."/>
            <person name="Wu Q."/>
        </authorList>
    </citation>
    <scope>NUCLEOTIDE SEQUENCE [LARGE SCALE GENOMIC DNA]</scope>
    <source>
        <strain evidence="11 12">PYC7W</strain>
    </source>
</reference>
<dbReference type="PANTHER" id="PTHR11059">
    <property type="entry name" value="DNA REPAIR PROTEIN RECN"/>
    <property type="match status" value="1"/>
</dbReference>
<feature type="domain" description="RecF/RecN/SMC N-terminal" evidence="10">
    <location>
        <begin position="3"/>
        <end position="508"/>
    </location>
</feature>
<dbReference type="OrthoDB" id="9806954at2"/>
<dbReference type="InterPro" id="IPR003395">
    <property type="entry name" value="RecF/RecN/SMC_N"/>
</dbReference>
<dbReference type="GO" id="GO:0006310">
    <property type="term" value="P:DNA recombination"/>
    <property type="evidence" value="ECO:0007669"/>
    <property type="project" value="InterPro"/>
</dbReference>
<evidence type="ECO:0000256" key="4">
    <source>
        <dbReference type="ARBA" id="ARBA00022741"/>
    </source>
</evidence>
<evidence type="ECO:0000256" key="3">
    <source>
        <dbReference type="ARBA" id="ARBA00021315"/>
    </source>
</evidence>
<accession>A0A368U1H2</accession>
<dbReference type="RefSeq" id="WP_114478019.1">
    <property type="nucleotide sequence ID" value="NZ_QPII01000003.1"/>
</dbReference>
<dbReference type="GO" id="GO:0043590">
    <property type="term" value="C:bacterial nucleoid"/>
    <property type="evidence" value="ECO:0007669"/>
    <property type="project" value="TreeGrafter"/>
</dbReference>
<dbReference type="Gene3D" id="3.40.50.300">
    <property type="entry name" value="P-loop containing nucleotide triphosphate hydrolases"/>
    <property type="match status" value="2"/>
</dbReference>
<evidence type="ECO:0000313" key="11">
    <source>
        <dbReference type="EMBL" id="RCV90416.1"/>
    </source>
</evidence>
<dbReference type="NCBIfam" id="NF008121">
    <property type="entry name" value="PRK10869.1"/>
    <property type="match status" value="1"/>
</dbReference>
<dbReference type="InterPro" id="IPR027417">
    <property type="entry name" value="P-loop_NTPase"/>
</dbReference>
<keyword evidence="7 9" id="KW-0234">DNA repair</keyword>
<dbReference type="AlphaFoldDB" id="A0A368U1H2"/>
<evidence type="ECO:0000256" key="2">
    <source>
        <dbReference type="ARBA" id="ARBA00009441"/>
    </source>
</evidence>
<sequence length="558" mass="61057">MLTQLAIRDYAIVERLDLELAGGMTAITGETGAGKSILLGALGLCLGERADAGSIRHGCERADLSARFDIAALPAARAWLTERELPADDCLLRRVVTAAGRSKAWINGQPATIADLKALGEHLVEIHGQHAHQALLREETHLRLLDDFAGQRTAVTELAETFRSWQAARRRLKRLAESGDEVQARRQLLRYQVEELDALALGDDELATLEREQELLAHAEETIREAQFAADCCDSDEGGALSLLHQASSRLGVLPGHAQGGLAEALSMLGEARIQIEEAARELHRFVDTTELDPEQLAWVESRLSEVHRIARKHHVMPEELPSLQLRLQAELEGLEGGEHDLEALRAEVEALRDSWRQQARSVSEARQRAATRFGKAVQEQLAFLAMGKARFEVEVEAREMPAADGLEGIRFLISANPGQPPRPLSKVASGGELSRISLAIQVVAARHSTIPSLIFDEVDVGVSGATAEIVGQLLRRLGTDGQVMTVTHLPQVAAQAHHHLHIEKQARRNTTQTRMALLDEAGRVSELARMLGGVNLSDRTLAHAREMLDASQQSAHH</sequence>
<dbReference type="Proteomes" id="UP000252405">
    <property type="component" value="Unassembled WGS sequence"/>
</dbReference>